<dbReference type="VEuPathDB" id="TriTrypDB:TM35_000201930"/>
<accession>A0A1X0NSV6</accession>
<dbReference type="EMBL" id="NBCO01000020">
    <property type="protein sequence ID" value="ORC87784.1"/>
    <property type="molecule type" value="Genomic_DNA"/>
</dbReference>
<dbReference type="RefSeq" id="XP_028881850.1">
    <property type="nucleotide sequence ID" value="XM_029026878.1"/>
</dbReference>
<feature type="compositionally biased region" description="Basic residues" evidence="1">
    <location>
        <begin position="1"/>
        <end position="22"/>
    </location>
</feature>
<name>A0A1X0NSV6_9TRYP</name>
<dbReference type="GeneID" id="39986658"/>
<comment type="caution">
    <text evidence="2">The sequence shown here is derived from an EMBL/GenBank/DDBJ whole genome shotgun (WGS) entry which is preliminary data.</text>
</comment>
<evidence type="ECO:0000313" key="2">
    <source>
        <dbReference type="EMBL" id="ORC87784.1"/>
    </source>
</evidence>
<sequence length="120" mass="13580">MSHLRRTSRQNPRHLHNPHPRPQRCPAPLHLKRNPTRSSAVCVTEHFRYKMDWPAALNTCAMPNAPSKGKNAPKPTNRHQKDNHFPVANVARQCALKQTPKPTLGHAILGTPHEKHPTPN</sequence>
<evidence type="ECO:0008006" key="4">
    <source>
        <dbReference type="Google" id="ProtNLM"/>
    </source>
</evidence>
<dbReference type="AlphaFoldDB" id="A0A1X0NSV6"/>
<evidence type="ECO:0000256" key="1">
    <source>
        <dbReference type="SAM" id="MobiDB-lite"/>
    </source>
</evidence>
<protein>
    <recommendedName>
        <fullName evidence="4">Tbingi protein</fullName>
    </recommendedName>
</protein>
<feature type="region of interest" description="Disordered" evidence="1">
    <location>
        <begin position="1"/>
        <end position="37"/>
    </location>
</feature>
<organism evidence="2 3">
    <name type="scientific">Trypanosoma theileri</name>
    <dbReference type="NCBI Taxonomy" id="67003"/>
    <lineage>
        <taxon>Eukaryota</taxon>
        <taxon>Discoba</taxon>
        <taxon>Euglenozoa</taxon>
        <taxon>Kinetoplastea</taxon>
        <taxon>Metakinetoplastina</taxon>
        <taxon>Trypanosomatida</taxon>
        <taxon>Trypanosomatidae</taxon>
        <taxon>Trypanosoma</taxon>
    </lineage>
</organism>
<evidence type="ECO:0000313" key="3">
    <source>
        <dbReference type="Proteomes" id="UP000192257"/>
    </source>
</evidence>
<keyword evidence="3" id="KW-1185">Reference proteome</keyword>
<feature type="region of interest" description="Disordered" evidence="1">
    <location>
        <begin position="98"/>
        <end position="120"/>
    </location>
</feature>
<dbReference type="Proteomes" id="UP000192257">
    <property type="component" value="Unassembled WGS sequence"/>
</dbReference>
<feature type="region of interest" description="Disordered" evidence="1">
    <location>
        <begin position="63"/>
        <end position="82"/>
    </location>
</feature>
<proteinExistence type="predicted"/>
<gene>
    <name evidence="2" type="ORF">TM35_000201930</name>
</gene>
<reference evidence="2 3" key="1">
    <citation type="submission" date="2017-03" db="EMBL/GenBank/DDBJ databases">
        <title>An alternative strategy for trypanosome survival in the mammalian bloodstream revealed through genome and transcriptome analysis of the ubiquitous bovine parasite Trypanosoma (Megatrypanum) theileri.</title>
        <authorList>
            <person name="Kelly S."/>
            <person name="Ivens A."/>
            <person name="Mott A."/>
            <person name="O'Neill E."/>
            <person name="Emms D."/>
            <person name="Macleod O."/>
            <person name="Voorheis P."/>
            <person name="Matthews J."/>
            <person name="Matthews K."/>
            <person name="Carrington M."/>
        </authorList>
    </citation>
    <scope>NUCLEOTIDE SEQUENCE [LARGE SCALE GENOMIC DNA]</scope>
    <source>
        <strain evidence="2">Edinburgh</strain>
    </source>
</reference>